<keyword evidence="6" id="KW-1185">Reference proteome</keyword>
<dbReference type="CDD" id="cd02910">
    <property type="entry name" value="cupin_Yhhw_N"/>
    <property type="match status" value="1"/>
</dbReference>
<dbReference type="PANTHER" id="PTHR43212">
    <property type="entry name" value="QUERCETIN 2,3-DIOXYGENASE"/>
    <property type="match status" value="1"/>
</dbReference>
<dbReference type="RefSeq" id="WP_048107030.1">
    <property type="nucleotide sequence ID" value="NZ_CP009517.1"/>
</dbReference>
<dbReference type="OrthoDB" id="23530at2157"/>
<accession>A0A0E3SGL7</accession>
<dbReference type="Proteomes" id="UP000033066">
    <property type="component" value="Chromosome"/>
</dbReference>
<name>A0A0E3SGL7_METBA</name>
<dbReference type="InterPro" id="IPR041602">
    <property type="entry name" value="Quercetinase_C"/>
</dbReference>
<evidence type="ECO:0000259" key="4">
    <source>
        <dbReference type="Pfam" id="PF17954"/>
    </source>
</evidence>
<dbReference type="InterPro" id="IPR003829">
    <property type="entry name" value="Pirin_N_dom"/>
</dbReference>
<feature type="domain" description="Quercetin 2,3-dioxygenase C-terminal cupin" evidence="4">
    <location>
        <begin position="146"/>
        <end position="230"/>
    </location>
</feature>
<dbReference type="PANTHER" id="PTHR43212:SF3">
    <property type="entry name" value="QUERCETIN 2,3-DIOXYGENASE"/>
    <property type="match status" value="1"/>
</dbReference>
<dbReference type="EMBL" id="CP009517">
    <property type="protein sequence ID" value="AKB81609.1"/>
    <property type="molecule type" value="Genomic_DNA"/>
</dbReference>
<protein>
    <submittedName>
        <fullName evidence="5">Pirin-like protein YhhW</fullName>
    </submittedName>
</protein>
<dbReference type="HOGENOM" id="CLU_064194_2_2_2"/>
<dbReference type="InterPro" id="IPR014710">
    <property type="entry name" value="RmlC-like_jellyroll"/>
</dbReference>
<evidence type="ECO:0000256" key="1">
    <source>
        <dbReference type="ARBA" id="ARBA00008416"/>
    </source>
</evidence>
<dbReference type="InterPro" id="IPR012093">
    <property type="entry name" value="Pirin"/>
</dbReference>
<dbReference type="AlphaFoldDB" id="A0A0E3SGL7"/>
<comment type="similarity">
    <text evidence="1 2">Belongs to the pirin family.</text>
</comment>
<reference evidence="5" key="1">
    <citation type="submission" date="2014-07" db="EMBL/GenBank/DDBJ databases">
        <title>Methanogenic archaea and the global carbon cycle.</title>
        <authorList>
            <person name="Henriksen J.R."/>
            <person name="Luke J."/>
            <person name="Reinhart S."/>
            <person name="Benedict M.N."/>
            <person name="Youngblut N.D."/>
            <person name="Metcalf M.E."/>
            <person name="Whitaker R.J."/>
            <person name="Metcalf W.W."/>
        </authorList>
    </citation>
    <scope>NUCLEOTIDE SEQUENCE [LARGE SCALE GENOMIC DNA]</scope>
    <source>
        <strain evidence="5">3</strain>
    </source>
</reference>
<dbReference type="InterPro" id="IPR011051">
    <property type="entry name" value="RmlC_Cupin_sf"/>
</dbReference>
<evidence type="ECO:0000313" key="6">
    <source>
        <dbReference type="Proteomes" id="UP000033066"/>
    </source>
</evidence>
<dbReference type="GeneID" id="24788530"/>
<dbReference type="Gene3D" id="2.60.120.10">
    <property type="entry name" value="Jelly Rolls"/>
    <property type="match status" value="2"/>
</dbReference>
<dbReference type="SUPFAM" id="SSF51182">
    <property type="entry name" value="RmlC-like cupins"/>
    <property type="match status" value="1"/>
</dbReference>
<dbReference type="PATRIC" id="fig|1434107.4.peg.1356"/>
<evidence type="ECO:0000313" key="5">
    <source>
        <dbReference type="EMBL" id="AKB81609.1"/>
    </source>
</evidence>
<feature type="domain" description="Pirin N-terminal" evidence="3">
    <location>
        <begin position="11"/>
        <end position="118"/>
    </location>
</feature>
<sequence>MIRIIPAEERYYSDKGWVKSFFLFSYSDYYNPENLRFGELSAFNEFIIEPDKGFSFHPHAEMEITTIVLEGELTHQDNIGNRGTLRNEDVQCITTGTGIEHSEFNRGKKSLRLYQIWISPYRSHLEPAYSKKRFEASNWKNRLLPLASGQGFEDVLKINADATIYRTCLEKEHILHFDLKEGRLVFIYISAGELSVNGQKLGQGDQARLNQEESLHLDTTSSAEFVLIDIPASREKFVK</sequence>
<gene>
    <name evidence="5" type="ORF">MSBR3_1031</name>
</gene>
<dbReference type="Pfam" id="PF02678">
    <property type="entry name" value="Pirin"/>
    <property type="match status" value="1"/>
</dbReference>
<dbReference type="PIRSF" id="PIRSF006232">
    <property type="entry name" value="Pirin"/>
    <property type="match status" value="1"/>
</dbReference>
<proteinExistence type="inferred from homology"/>
<organism evidence="5 6">
    <name type="scientific">Methanosarcina barkeri 3</name>
    <dbReference type="NCBI Taxonomy" id="1434107"/>
    <lineage>
        <taxon>Archaea</taxon>
        <taxon>Methanobacteriati</taxon>
        <taxon>Methanobacteriota</taxon>
        <taxon>Stenosarchaea group</taxon>
        <taxon>Methanomicrobia</taxon>
        <taxon>Methanosarcinales</taxon>
        <taxon>Methanosarcinaceae</taxon>
        <taxon>Methanosarcina</taxon>
    </lineage>
</organism>
<evidence type="ECO:0000256" key="2">
    <source>
        <dbReference type="RuleBase" id="RU003457"/>
    </source>
</evidence>
<dbReference type="Pfam" id="PF17954">
    <property type="entry name" value="Pirin_C_2"/>
    <property type="match status" value="1"/>
</dbReference>
<dbReference type="STRING" id="1434107.MSBR3_1031"/>
<dbReference type="KEGG" id="mbak:MSBR3_1031"/>
<evidence type="ECO:0000259" key="3">
    <source>
        <dbReference type="Pfam" id="PF02678"/>
    </source>
</evidence>